<dbReference type="GO" id="GO:0008234">
    <property type="term" value="F:cysteine-type peptidase activity"/>
    <property type="evidence" value="ECO:0007669"/>
    <property type="project" value="InterPro"/>
</dbReference>
<dbReference type="STRING" id="229921.ADN01_06880"/>
<evidence type="ECO:0000259" key="2">
    <source>
        <dbReference type="Pfam" id="PF01364"/>
    </source>
</evidence>
<feature type="domain" description="Gingipain" evidence="2">
    <location>
        <begin position="681"/>
        <end position="796"/>
    </location>
</feature>
<feature type="compositionally biased region" description="Low complexity" evidence="1">
    <location>
        <begin position="282"/>
        <end position="300"/>
    </location>
</feature>
<dbReference type="Proteomes" id="UP000050501">
    <property type="component" value="Unassembled WGS sequence"/>
</dbReference>
<keyword evidence="4" id="KW-1185">Reference proteome</keyword>
<dbReference type="InterPro" id="IPR001769">
    <property type="entry name" value="Gingipain"/>
</dbReference>
<dbReference type="EMBL" id="LGCM01000027">
    <property type="protein sequence ID" value="KPL85089.1"/>
    <property type="molecule type" value="Genomic_DNA"/>
</dbReference>
<dbReference type="Gene3D" id="1.25.40.10">
    <property type="entry name" value="Tetratricopeptide repeat domain"/>
    <property type="match status" value="1"/>
</dbReference>
<proteinExistence type="predicted"/>
<feature type="region of interest" description="Disordered" evidence="1">
    <location>
        <begin position="282"/>
        <end position="309"/>
    </location>
</feature>
<name>A0A0P6Y826_9CHLR</name>
<gene>
    <name evidence="3" type="ORF">ADN01_06880</name>
</gene>
<evidence type="ECO:0000313" key="3">
    <source>
        <dbReference type="EMBL" id="KPL85089.1"/>
    </source>
</evidence>
<dbReference type="RefSeq" id="WP_062418573.1">
    <property type="nucleotide sequence ID" value="NZ_DF967974.1"/>
</dbReference>
<feature type="domain" description="Gingipain" evidence="2">
    <location>
        <begin position="458"/>
        <end position="561"/>
    </location>
</feature>
<comment type="caution">
    <text evidence="3">The sequence shown here is derived from an EMBL/GenBank/DDBJ whole genome shotgun (WGS) entry which is preliminary data.</text>
</comment>
<accession>A0A0P6Y826</accession>
<protein>
    <recommendedName>
        <fullName evidence="2">Gingipain domain-containing protein</fullName>
    </recommendedName>
</protein>
<evidence type="ECO:0000313" key="4">
    <source>
        <dbReference type="Proteomes" id="UP000050501"/>
    </source>
</evidence>
<organism evidence="3 4">
    <name type="scientific">Levilinea saccharolytica</name>
    <dbReference type="NCBI Taxonomy" id="229921"/>
    <lineage>
        <taxon>Bacteria</taxon>
        <taxon>Bacillati</taxon>
        <taxon>Chloroflexota</taxon>
        <taxon>Anaerolineae</taxon>
        <taxon>Anaerolineales</taxon>
        <taxon>Anaerolineaceae</taxon>
        <taxon>Levilinea</taxon>
    </lineage>
</organism>
<dbReference type="OrthoDB" id="139227at2"/>
<dbReference type="GO" id="GO:0006508">
    <property type="term" value="P:proteolysis"/>
    <property type="evidence" value="ECO:0007669"/>
    <property type="project" value="InterPro"/>
</dbReference>
<dbReference type="SUPFAM" id="SSF48452">
    <property type="entry name" value="TPR-like"/>
    <property type="match status" value="1"/>
</dbReference>
<dbReference type="Pfam" id="PF01364">
    <property type="entry name" value="Peptidase_C25"/>
    <property type="match status" value="2"/>
</dbReference>
<reference evidence="3 4" key="1">
    <citation type="submission" date="2015-07" db="EMBL/GenBank/DDBJ databases">
        <title>Genome sequence of Levilinea saccharolytica DSM 16555.</title>
        <authorList>
            <person name="Hemp J."/>
            <person name="Ward L.M."/>
            <person name="Pace L.A."/>
            <person name="Fischer W.W."/>
        </authorList>
    </citation>
    <scope>NUCLEOTIDE SEQUENCE [LARGE SCALE GENOMIC DNA]</scope>
    <source>
        <strain evidence="3 4">KIBI-1</strain>
    </source>
</reference>
<evidence type="ECO:0000256" key="1">
    <source>
        <dbReference type="SAM" id="MobiDB-lite"/>
    </source>
</evidence>
<dbReference type="InterPro" id="IPR011990">
    <property type="entry name" value="TPR-like_helical_dom_sf"/>
</dbReference>
<dbReference type="AlphaFoldDB" id="A0A0P6Y826"/>
<sequence length="921" mass="99533">MNPKIETPSGGVQIIGRAKLVLLLTAALESRSYRFARQAAVSWLAIFPGDLTVQWALARAWMGEGRLDLATPILEKLAAQDPEDVQVQLALAEAYRENKPEMAQEAGYQAAVLGWDSKTSGELPQAYAQLRTVRKLILAGEYSQAEAGVYAALGMMPTSALAAVLHLRIAMQTQDAAARRQLAQLYHTRWPDTLVFTLALADADLRAGQEANAVQLLHQAVSNDPAAQIPVRLWGETFRYRPLWPVRLEMAFDLPVPVDVSARLGGNNLATGEGIAVEAAAETADAAAPAEETPATETAAQEGLGHAVGDESPIEETAEASESLEETLEAFVQSLERTEGSLDPVAAAPEAAPAAQVSEAKSSPAVSEGVQEVAAVLDHLAERLQQTEAPRADGRYPVYVVFSTHTGLEKKYGLQTAEIIEREMQRLAEAVSKRRHWSGLVFLPDAVKSDGPAGMSADAAVDPWQLKLALTDLDQALAKKGQMIGALVIIGGPDVVPHHRLPNPSDDDDAEVPSDNPYATLDSNYFVAEWPVGRIPGEKGSDAGMLLEQIRRMTRYHSQWKVTPAWVKPLLMLVSWLDRIPFLRSFAPASSGAPSFGYSASVWRRSSLAAFRPVGDGKALLVSPPEFSGSFEPKRLTHVDVGYYNLHGLPDTAEWYGQRDFSEAHSGPDYPVALSAKDLAKNGRAPKVVFTEACYGGLIENKSEAQSLCLRFLSIGSTAVVASTVIAYGSVATPLIGADLLGQYFWKHLRDGRPVGEALLRARLDLVKEMTRRQGFLDAEDQKTLISFVLYGDPLASWEGFRANGKNIARLKTAPTVNTVQESAEAEGSLPKGVTKEALLEVKQVVAPYLPGLDHAEVRFGRQHSANSPKQANGAAVPQNANGRVVVTLEKQVKIAQHVHHHFARATLDAQGKIVKLAVSR</sequence>